<keyword evidence="1" id="KW-0472">Membrane</keyword>
<evidence type="ECO:0000313" key="2">
    <source>
        <dbReference type="EMBL" id="BBH19740.1"/>
    </source>
</evidence>
<feature type="transmembrane region" description="Helical" evidence="1">
    <location>
        <begin position="78"/>
        <end position="95"/>
    </location>
</feature>
<dbReference type="EMBL" id="AP019308">
    <property type="protein sequence ID" value="BBH19740.1"/>
    <property type="molecule type" value="Genomic_DNA"/>
</dbReference>
<protein>
    <submittedName>
        <fullName evidence="2">Uncharacterized protein</fullName>
    </submittedName>
</protein>
<sequence length="96" mass="11284">MPCNSLVYYSPFGQIYDPDSQYGPSQTLNRDFTLLYTEQGLKSHYMLTKAARSQMKERAAFVLLTAIESIKERLVPPIYAILFLHIQIWYFLLMFH</sequence>
<dbReference type="AlphaFoldDB" id="A0A3G9ILN5"/>
<organism evidence="2 3">
    <name type="scientific">Paenibacillus baekrokdamisoli</name>
    <dbReference type="NCBI Taxonomy" id="1712516"/>
    <lineage>
        <taxon>Bacteria</taxon>
        <taxon>Bacillati</taxon>
        <taxon>Bacillota</taxon>
        <taxon>Bacilli</taxon>
        <taxon>Bacillales</taxon>
        <taxon>Paenibacillaceae</taxon>
        <taxon>Paenibacillus</taxon>
    </lineage>
</organism>
<keyword evidence="1" id="KW-1133">Transmembrane helix</keyword>
<evidence type="ECO:0000256" key="1">
    <source>
        <dbReference type="SAM" id="Phobius"/>
    </source>
</evidence>
<keyword evidence="1" id="KW-0812">Transmembrane</keyword>
<name>A0A3G9ILN5_9BACL</name>
<dbReference type="KEGG" id="pbk:Back11_10850"/>
<evidence type="ECO:0000313" key="3">
    <source>
        <dbReference type="Proteomes" id="UP000275368"/>
    </source>
</evidence>
<gene>
    <name evidence="2" type="ORF">Back11_10850</name>
</gene>
<reference evidence="2 3" key="1">
    <citation type="submission" date="2018-11" db="EMBL/GenBank/DDBJ databases">
        <title>Complete genome sequence of Paenibacillus baekrokdamisoli strain KCTC 33723.</title>
        <authorList>
            <person name="Kang S.W."/>
            <person name="Lee K.C."/>
            <person name="Kim K.K."/>
            <person name="Kim J.S."/>
            <person name="Kim D.S."/>
            <person name="Ko S.H."/>
            <person name="Yang S.H."/>
            <person name="Lee J.S."/>
        </authorList>
    </citation>
    <scope>NUCLEOTIDE SEQUENCE [LARGE SCALE GENOMIC DNA]</scope>
    <source>
        <strain evidence="2 3">KCTC 33723</strain>
    </source>
</reference>
<dbReference type="Proteomes" id="UP000275368">
    <property type="component" value="Chromosome"/>
</dbReference>
<accession>A0A3G9ILN5</accession>
<keyword evidence="3" id="KW-1185">Reference proteome</keyword>
<proteinExistence type="predicted"/>